<proteinExistence type="predicted"/>
<protein>
    <submittedName>
        <fullName evidence="1">Uncharacterized protein</fullName>
    </submittedName>
</protein>
<organism evidence="1 2">
    <name type="scientific">Allochromatium tepidum</name>
    <dbReference type="NCBI Taxonomy" id="553982"/>
    <lineage>
        <taxon>Bacteria</taxon>
        <taxon>Pseudomonadati</taxon>
        <taxon>Pseudomonadota</taxon>
        <taxon>Gammaproteobacteria</taxon>
        <taxon>Chromatiales</taxon>
        <taxon>Chromatiaceae</taxon>
        <taxon>Allochromatium</taxon>
    </lineage>
</organism>
<keyword evidence="2" id="KW-1185">Reference proteome</keyword>
<sequence length="39" mass="4236">MTMAPSFETFDITGFAALSGAARILIMPHPDQEPPCRTN</sequence>
<dbReference type="EMBL" id="AP024563">
    <property type="protein sequence ID" value="BCU05407.1"/>
    <property type="molecule type" value="Genomic_DNA"/>
</dbReference>
<evidence type="ECO:0000313" key="2">
    <source>
        <dbReference type="Proteomes" id="UP000680679"/>
    </source>
</evidence>
<evidence type="ECO:0000313" key="1">
    <source>
        <dbReference type="EMBL" id="BCU05407.1"/>
    </source>
</evidence>
<reference evidence="1 2" key="1">
    <citation type="submission" date="2021-04" db="EMBL/GenBank/DDBJ databases">
        <title>Complete genome sequencing of Allochromatium tepidum strain NZ.</title>
        <authorList>
            <person name="Tsukatani Y."/>
            <person name="Mori H."/>
        </authorList>
    </citation>
    <scope>NUCLEOTIDE SEQUENCE [LARGE SCALE GENOMIC DNA]</scope>
    <source>
        <strain evidence="1 2">NZ</strain>
    </source>
</reference>
<dbReference type="Proteomes" id="UP000680679">
    <property type="component" value="Chromosome"/>
</dbReference>
<name>A0ABM7QI28_9GAMM</name>
<gene>
    <name evidence="1" type="ORF">Atep_00840</name>
</gene>
<accession>A0ABM7QI28</accession>